<dbReference type="Pfam" id="PF03106">
    <property type="entry name" value="WRKY"/>
    <property type="match status" value="1"/>
</dbReference>
<feature type="compositionally biased region" description="Basic and acidic residues" evidence="7">
    <location>
        <begin position="1"/>
        <end position="13"/>
    </location>
</feature>
<dbReference type="PANTHER" id="PTHR31429:SF41">
    <property type="entry name" value="TRANSCRIPTION FACTOR WRKY5"/>
    <property type="match status" value="1"/>
</dbReference>
<keyword evidence="10" id="KW-1185">Reference proteome</keyword>
<evidence type="ECO:0000256" key="2">
    <source>
        <dbReference type="ARBA" id="ARBA00023015"/>
    </source>
</evidence>
<keyword evidence="2" id="KW-0805">Transcription regulation</keyword>
<evidence type="ECO:0000256" key="1">
    <source>
        <dbReference type="ARBA" id="ARBA00004123"/>
    </source>
</evidence>
<keyword evidence="3" id="KW-0238">DNA-binding</keyword>
<evidence type="ECO:0000256" key="6">
    <source>
        <dbReference type="SAM" id="Coils"/>
    </source>
</evidence>
<protein>
    <recommendedName>
        <fullName evidence="8">WRKY domain-containing protein</fullName>
    </recommendedName>
</protein>
<dbReference type="SUPFAM" id="SSF118290">
    <property type="entry name" value="WRKY DNA-binding domain"/>
    <property type="match status" value="1"/>
</dbReference>
<evidence type="ECO:0000256" key="7">
    <source>
        <dbReference type="SAM" id="MobiDB-lite"/>
    </source>
</evidence>
<evidence type="ECO:0000259" key="8">
    <source>
        <dbReference type="PROSITE" id="PS50811"/>
    </source>
</evidence>
<accession>A0A835F1X5</accession>
<feature type="coiled-coil region" evidence="6">
    <location>
        <begin position="126"/>
        <end position="167"/>
    </location>
</feature>
<reference evidence="9" key="1">
    <citation type="submission" date="2020-07" db="EMBL/GenBank/DDBJ databases">
        <title>Genome sequence and genetic diversity analysis of an under-domesticated orphan crop, white fonio (Digitaria exilis).</title>
        <authorList>
            <person name="Bennetzen J.L."/>
            <person name="Chen S."/>
            <person name="Ma X."/>
            <person name="Wang X."/>
            <person name="Yssel A.E.J."/>
            <person name="Chaluvadi S.R."/>
            <person name="Johnson M."/>
            <person name="Gangashetty P."/>
            <person name="Hamidou F."/>
            <person name="Sanogo M.D."/>
            <person name="Zwaenepoel A."/>
            <person name="Wallace J."/>
            <person name="Van De Peer Y."/>
            <person name="Van Deynze A."/>
        </authorList>
    </citation>
    <scope>NUCLEOTIDE SEQUENCE</scope>
    <source>
        <tissue evidence="9">Leaves</tissue>
    </source>
</reference>
<evidence type="ECO:0000313" key="9">
    <source>
        <dbReference type="EMBL" id="KAF8725799.1"/>
    </source>
</evidence>
<dbReference type="FunFam" id="2.20.25.80:FF:000002">
    <property type="entry name" value="probable WRKY transcription factor 31"/>
    <property type="match status" value="1"/>
</dbReference>
<evidence type="ECO:0000256" key="5">
    <source>
        <dbReference type="ARBA" id="ARBA00023242"/>
    </source>
</evidence>
<keyword evidence="4" id="KW-0804">Transcription</keyword>
<dbReference type="GO" id="GO:0043565">
    <property type="term" value="F:sequence-specific DNA binding"/>
    <property type="evidence" value="ECO:0007669"/>
    <property type="project" value="InterPro"/>
</dbReference>
<dbReference type="SMART" id="SM00774">
    <property type="entry name" value="WRKY"/>
    <property type="match status" value="1"/>
</dbReference>
<organism evidence="9 10">
    <name type="scientific">Digitaria exilis</name>
    <dbReference type="NCBI Taxonomy" id="1010633"/>
    <lineage>
        <taxon>Eukaryota</taxon>
        <taxon>Viridiplantae</taxon>
        <taxon>Streptophyta</taxon>
        <taxon>Embryophyta</taxon>
        <taxon>Tracheophyta</taxon>
        <taxon>Spermatophyta</taxon>
        <taxon>Magnoliopsida</taxon>
        <taxon>Liliopsida</taxon>
        <taxon>Poales</taxon>
        <taxon>Poaceae</taxon>
        <taxon>PACMAD clade</taxon>
        <taxon>Panicoideae</taxon>
        <taxon>Panicodae</taxon>
        <taxon>Paniceae</taxon>
        <taxon>Anthephorinae</taxon>
        <taxon>Digitaria</taxon>
    </lineage>
</organism>
<dbReference type="PANTHER" id="PTHR31429">
    <property type="entry name" value="WRKY TRANSCRIPTION FACTOR 36-RELATED"/>
    <property type="match status" value="1"/>
</dbReference>
<evidence type="ECO:0000313" key="10">
    <source>
        <dbReference type="Proteomes" id="UP000636709"/>
    </source>
</evidence>
<name>A0A835F1X5_9POAL</name>
<gene>
    <name evidence="9" type="ORF">HU200_020359</name>
</gene>
<comment type="caution">
    <text evidence="9">The sequence shown here is derived from an EMBL/GenBank/DDBJ whole genome shotgun (WGS) entry which is preliminary data.</text>
</comment>
<proteinExistence type="predicted"/>
<keyword evidence="6" id="KW-0175">Coiled coil</keyword>
<feature type="domain" description="WRKY" evidence="8">
    <location>
        <begin position="268"/>
        <end position="334"/>
    </location>
</feature>
<sequence length="544" mass="56678">MDLVPKQEQHHKEEEEEGKEGMILAEHGDRRAAFGHGGGGRRSEIKEVDFFSTGGARRRNDDDDDGGDGSSRDAVGALLGRGNNNTTVNTALDLLTTAAAATSVNGGERAAAGAVSDHKEMLVLQVSTVEGELRQAGEENRRLRRMLDELTRSYTALYHQLIQAQQQQQYRYMQASGAASSMLPVTMPAGLQFMDPRMAPAIRAAPPATLDGDKGDSDGGSGSDADQNNGRSPVQQDGAGTPERGENAERAAAEAPLRRARVSVRARSEAPMISDGCQWRKYGQKMAKGNPCPRAYYRCTMATGCPVRKQVQRCAEDKAVLITTYEGTHNHQLPPAAAAMAKTTSAAAAMLLSGPAASRDAALFAGHHFASPAAPLFHHGQYPYASTAMGAATLSASAPFPTITLDLTHSPSTSAAAGLLLPHRPPLAMPFPMYGGGFPAAAHRPVLTSQQPPTMEGVRSRSALETMTAAITSDPNFTAALAAALSTIIGGGAESAARQGGAAGDVADGNTSGGGGAEAGTAAAAGARETALHALLQRLHDSRQ</sequence>
<feature type="region of interest" description="Disordered" evidence="7">
    <location>
        <begin position="496"/>
        <end position="526"/>
    </location>
</feature>
<dbReference type="InterPro" id="IPR036576">
    <property type="entry name" value="WRKY_dom_sf"/>
</dbReference>
<evidence type="ECO:0000256" key="3">
    <source>
        <dbReference type="ARBA" id="ARBA00023125"/>
    </source>
</evidence>
<keyword evidence="5" id="KW-0539">Nucleus</keyword>
<dbReference type="InterPro" id="IPR003657">
    <property type="entry name" value="WRKY_dom"/>
</dbReference>
<comment type="subcellular location">
    <subcellularLocation>
        <location evidence="1">Nucleus</location>
    </subcellularLocation>
</comment>
<dbReference type="OrthoDB" id="2020995at2759"/>
<dbReference type="InterPro" id="IPR044810">
    <property type="entry name" value="WRKY_plant"/>
</dbReference>
<dbReference type="EMBL" id="JACEFO010001653">
    <property type="protein sequence ID" value="KAF8725799.1"/>
    <property type="molecule type" value="Genomic_DNA"/>
</dbReference>
<dbReference type="GO" id="GO:0005634">
    <property type="term" value="C:nucleus"/>
    <property type="evidence" value="ECO:0007669"/>
    <property type="project" value="UniProtKB-SubCell"/>
</dbReference>
<dbReference type="GO" id="GO:0003700">
    <property type="term" value="F:DNA-binding transcription factor activity"/>
    <property type="evidence" value="ECO:0007669"/>
    <property type="project" value="InterPro"/>
</dbReference>
<feature type="region of interest" description="Disordered" evidence="7">
    <location>
        <begin position="1"/>
        <end position="83"/>
    </location>
</feature>
<feature type="compositionally biased region" description="Polar residues" evidence="7">
    <location>
        <begin position="225"/>
        <end position="235"/>
    </location>
</feature>
<dbReference type="PROSITE" id="PS50811">
    <property type="entry name" value="WRKY"/>
    <property type="match status" value="1"/>
</dbReference>
<evidence type="ECO:0000256" key="4">
    <source>
        <dbReference type="ARBA" id="ARBA00023163"/>
    </source>
</evidence>
<feature type="compositionally biased region" description="Basic and acidic residues" evidence="7">
    <location>
        <begin position="243"/>
        <end position="252"/>
    </location>
</feature>
<dbReference type="Gene3D" id="2.20.25.80">
    <property type="entry name" value="WRKY domain"/>
    <property type="match status" value="1"/>
</dbReference>
<feature type="region of interest" description="Disordered" evidence="7">
    <location>
        <begin position="205"/>
        <end position="262"/>
    </location>
</feature>
<dbReference type="AlphaFoldDB" id="A0A835F1X5"/>
<dbReference type="Proteomes" id="UP000636709">
    <property type="component" value="Unassembled WGS sequence"/>
</dbReference>